<dbReference type="InterPro" id="IPR050707">
    <property type="entry name" value="HTH_MetabolicPath_Reg"/>
</dbReference>
<accession>A0ABT3ZS19</accession>
<evidence type="ECO:0000313" key="7">
    <source>
        <dbReference type="Proteomes" id="UP001082899"/>
    </source>
</evidence>
<dbReference type="SUPFAM" id="SSF46785">
    <property type="entry name" value="Winged helix' DNA-binding domain"/>
    <property type="match status" value="1"/>
</dbReference>
<dbReference type="EMBL" id="JAPMXC010000010">
    <property type="protein sequence ID" value="MCY0389346.1"/>
    <property type="molecule type" value="Genomic_DNA"/>
</dbReference>
<sequence>MVRSRAEAVLPLDVSPSGVDVIDRVVAILLAFRTGDPPLTLTEIANRTGLYKSTVLRLTAALGHHHLLTRSSDGRYQLGILNYSIGKRYESNLNIGDVLLPLMRDLNEKLGETVAFHIRSGNVRVCLFRIDSRFSVRADVKPGDIQQLERGAGGRVLLAFCGQTGDPYEAIRNDHCYLSMGERDAETAGVSAPVFGPMQELIGAVGIVTPITRMTADQADPFTVSVLDTAARATARLGGDNTGMLAALARRQ</sequence>
<feature type="domain" description="IclR-ED" evidence="5">
    <location>
        <begin position="81"/>
        <end position="239"/>
    </location>
</feature>
<dbReference type="Pfam" id="PF01614">
    <property type="entry name" value="IclR_C"/>
    <property type="match status" value="1"/>
</dbReference>
<dbReference type="InterPro" id="IPR036388">
    <property type="entry name" value="WH-like_DNA-bd_sf"/>
</dbReference>
<reference evidence="6" key="1">
    <citation type="submission" date="2022-11" db="EMBL/GenBank/DDBJ databases">
        <title>Robbsia betulipollinis sp. nov., isolated from pollen of birch (Betula pendula).</title>
        <authorList>
            <person name="Shi H."/>
            <person name="Ambika Manirajan B."/>
            <person name="Ratering S."/>
            <person name="Geissler-Plaum R."/>
            <person name="Schnell S."/>
        </authorList>
    </citation>
    <scope>NUCLEOTIDE SEQUENCE</scope>
    <source>
        <strain evidence="6">Bb-Pol-6</strain>
    </source>
</reference>
<evidence type="ECO:0000259" key="4">
    <source>
        <dbReference type="PROSITE" id="PS51077"/>
    </source>
</evidence>
<dbReference type="SMART" id="SM00346">
    <property type="entry name" value="HTH_ICLR"/>
    <property type="match status" value="1"/>
</dbReference>
<dbReference type="Pfam" id="PF09339">
    <property type="entry name" value="HTH_IclR"/>
    <property type="match status" value="1"/>
</dbReference>
<dbReference type="SUPFAM" id="SSF55781">
    <property type="entry name" value="GAF domain-like"/>
    <property type="match status" value="1"/>
</dbReference>
<evidence type="ECO:0000256" key="3">
    <source>
        <dbReference type="ARBA" id="ARBA00023163"/>
    </source>
</evidence>
<dbReference type="Proteomes" id="UP001082899">
    <property type="component" value="Unassembled WGS sequence"/>
</dbReference>
<dbReference type="PROSITE" id="PS51078">
    <property type="entry name" value="ICLR_ED"/>
    <property type="match status" value="1"/>
</dbReference>
<protein>
    <submittedName>
        <fullName evidence="6">IclR family transcriptional regulator</fullName>
    </submittedName>
</protein>
<proteinExistence type="predicted"/>
<dbReference type="PANTHER" id="PTHR30136:SF39">
    <property type="entry name" value="TRANSCRIPTIONAL REGULATORY PROTEIN"/>
    <property type="match status" value="1"/>
</dbReference>
<dbReference type="Gene3D" id="3.30.450.40">
    <property type="match status" value="2"/>
</dbReference>
<keyword evidence="7" id="KW-1185">Reference proteome</keyword>
<gene>
    <name evidence="6" type="ORF">OVY01_19565</name>
</gene>
<keyword evidence="1" id="KW-0805">Transcription regulation</keyword>
<comment type="caution">
    <text evidence="6">The sequence shown here is derived from an EMBL/GenBank/DDBJ whole genome shotgun (WGS) entry which is preliminary data.</text>
</comment>
<dbReference type="RefSeq" id="WP_267849252.1">
    <property type="nucleotide sequence ID" value="NZ_JAPMXC010000010.1"/>
</dbReference>
<organism evidence="6 7">
    <name type="scientific">Robbsia betulipollinis</name>
    <dbReference type="NCBI Taxonomy" id="2981849"/>
    <lineage>
        <taxon>Bacteria</taxon>
        <taxon>Pseudomonadati</taxon>
        <taxon>Pseudomonadota</taxon>
        <taxon>Betaproteobacteria</taxon>
        <taxon>Burkholderiales</taxon>
        <taxon>Burkholderiaceae</taxon>
        <taxon>Robbsia</taxon>
    </lineage>
</organism>
<dbReference type="InterPro" id="IPR005471">
    <property type="entry name" value="Tscrpt_reg_IclR_N"/>
</dbReference>
<evidence type="ECO:0000313" key="6">
    <source>
        <dbReference type="EMBL" id="MCY0389346.1"/>
    </source>
</evidence>
<evidence type="ECO:0000256" key="1">
    <source>
        <dbReference type="ARBA" id="ARBA00023015"/>
    </source>
</evidence>
<evidence type="ECO:0000256" key="2">
    <source>
        <dbReference type="ARBA" id="ARBA00023125"/>
    </source>
</evidence>
<name>A0ABT3ZS19_9BURK</name>
<dbReference type="InterPro" id="IPR036390">
    <property type="entry name" value="WH_DNA-bd_sf"/>
</dbReference>
<dbReference type="PROSITE" id="PS51077">
    <property type="entry name" value="HTH_ICLR"/>
    <property type="match status" value="1"/>
</dbReference>
<keyword evidence="3" id="KW-0804">Transcription</keyword>
<dbReference type="Gene3D" id="1.10.10.10">
    <property type="entry name" value="Winged helix-like DNA-binding domain superfamily/Winged helix DNA-binding domain"/>
    <property type="match status" value="1"/>
</dbReference>
<dbReference type="PANTHER" id="PTHR30136">
    <property type="entry name" value="HELIX-TURN-HELIX TRANSCRIPTIONAL REGULATOR, ICLR FAMILY"/>
    <property type="match status" value="1"/>
</dbReference>
<evidence type="ECO:0000259" key="5">
    <source>
        <dbReference type="PROSITE" id="PS51078"/>
    </source>
</evidence>
<dbReference type="InterPro" id="IPR014757">
    <property type="entry name" value="Tscrpt_reg_IclR_C"/>
</dbReference>
<dbReference type="InterPro" id="IPR029016">
    <property type="entry name" value="GAF-like_dom_sf"/>
</dbReference>
<feature type="domain" description="HTH iclR-type" evidence="4">
    <location>
        <begin position="19"/>
        <end position="80"/>
    </location>
</feature>
<keyword evidence="2" id="KW-0238">DNA-binding</keyword>